<protein>
    <submittedName>
        <fullName evidence="2">Predicted acetyltransferase</fullName>
    </submittedName>
</protein>
<evidence type="ECO:0000313" key="3">
    <source>
        <dbReference type="Proteomes" id="UP000242497"/>
    </source>
</evidence>
<dbReference type="InterPro" id="IPR025559">
    <property type="entry name" value="Eis_dom"/>
</dbReference>
<dbReference type="InterPro" id="IPR036527">
    <property type="entry name" value="SCP2_sterol-bd_dom_sf"/>
</dbReference>
<dbReference type="InterPro" id="IPR051554">
    <property type="entry name" value="Acetyltransferase_Eis"/>
</dbReference>
<evidence type="ECO:0000313" key="2">
    <source>
        <dbReference type="EMBL" id="SHJ76104.1"/>
    </source>
</evidence>
<dbReference type="InterPro" id="IPR000182">
    <property type="entry name" value="GNAT_dom"/>
</dbReference>
<dbReference type="GO" id="GO:0034069">
    <property type="term" value="F:aminoglycoside N-acetyltransferase activity"/>
    <property type="evidence" value="ECO:0007669"/>
    <property type="project" value="TreeGrafter"/>
</dbReference>
<proteinExistence type="predicted"/>
<gene>
    <name evidence="2" type="ORF">SAMN02744037_00776</name>
</gene>
<organism evidence="2 3">
    <name type="scientific">Tepidibacter formicigenes DSM 15518</name>
    <dbReference type="NCBI Taxonomy" id="1123349"/>
    <lineage>
        <taxon>Bacteria</taxon>
        <taxon>Bacillati</taxon>
        <taxon>Bacillota</taxon>
        <taxon>Clostridia</taxon>
        <taxon>Peptostreptococcales</taxon>
        <taxon>Peptostreptococcaceae</taxon>
        <taxon>Tepidibacter</taxon>
    </lineage>
</organism>
<dbReference type="InterPro" id="IPR041380">
    <property type="entry name" value="Acetyltransf_17"/>
</dbReference>
<dbReference type="STRING" id="1123349.SAMN02744037_00776"/>
<name>A0A1M6LY50_9FIRM</name>
<dbReference type="SUPFAM" id="SSF55718">
    <property type="entry name" value="SCP-like"/>
    <property type="match status" value="1"/>
</dbReference>
<dbReference type="Pfam" id="PF17668">
    <property type="entry name" value="Acetyltransf_17"/>
    <property type="match status" value="1"/>
</dbReference>
<sequence>MKVRFAKDEDLKEIKEMWKYCFDDTQGFFNYYFENKYNKENTLVVEIDNNIISSLQLNQYKIVLNNKPYDTSYVVGVSTFPDARGKGAMKIIMKSALNELYKKNQIVSILMPIDYRLYRYFGYEHCCDQIEYNMDIEILKDFKINGNLKKASLEDIPGLIDVYKSFLKDKNGYILRDENYFENLFKEINSEDGYIYIHENEEGPDGYIIYFKMDKTLFVREIAYKNINALKSFLKFIYNHNTQFKKANISSSIDDKIKYLTLNLRNIDIKIKPFMMGRIINFKKFIESLNLNIDANLNLKVEDDFIDENNKVFNINIRKGEIEVLETNENEDLTIDINTLSQLGFSYIDTKEALFLGKINVKSKDRLKDFEKLFTKKINYINEYV</sequence>
<dbReference type="Gene3D" id="3.40.630.30">
    <property type="match status" value="2"/>
</dbReference>
<keyword evidence="3" id="KW-1185">Reference proteome</keyword>
<dbReference type="Pfam" id="PF13530">
    <property type="entry name" value="SCP2_2"/>
    <property type="match status" value="1"/>
</dbReference>
<keyword evidence="2" id="KW-0808">Transferase</keyword>
<feature type="domain" description="N-acetyltransferase" evidence="1">
    <location>
        <begin position="1"/>
        <end position="145"/>
    </location>
</feature>
<dbReference type="GO" id="GO:0030649">
    <property type="term" value="P:aminoglycoside antibiotic catabolic process"/>
    <property type="evidence" value="ECO:0007669"/>
    <property type="project" value="TreeGrafter"/>
</dbReference>
<dbReference type="Gene3D" id="3.30.1050.10">
    <property type="entry name" value="SCP2 sterol-binding domain"/>
    <property type="match status" value="1"/>
</dbReference>
<dbReference type="PANTHER" id="PTHR37817:SF1">
    <property type="entry name" value="N-ACETYLTRANSFERASE EIS"/>
    <property type="match status" value="1"/>
</dbReference>
<dbReference type="AlphaFoldDB" id="A0A1M6LY50"/>
<evidence type="ECO:0000259" key="1">
    <source>
        <dbReference type="PROSITE" id="PS51186"/>
    </source>
</evidence>
<dbReference type="PANTHER" id="PTHR37817">
    <property type="entry name" value="N-ACETYLTRANSFERASE EIS"/>
    <property type="match status" value="1"/>
</dbReference>
<reference evidence="3" key="1">
    <citation type="submission" date="2016-11" db="EMBL/GenBank/DDBJ databases">
        <authorList>
            <person name="Varghese N."/>
            <person name="Submissions S."/>
        </authorList>
    </citation>
    <scope>NUCLEOTIDE SEQUENCE [LARGE SCALE GENOMIC DNA]</scope>
    <source>
        <strain evidence="3">DSM 15518</strain>
    </source>
</reference>
<dbReference type="RefSeq" id="WP_072887432.1">
    <property type="nucleotide sequence ID" value="NZ_FRAE01000012.1"/>
</dbReference>
<dbReference type="Pfam" id="PF13527">
    <property type="entry name" value="Acetyltransf_9"/>
    <property type="match status" value="1"/>
</dbReference>
<dbReference type="Proteomes" id="UP000242497">
    <property type="component" value="Unassembled WGS sequence"/>
</dbReference>
<dbReference type="SUPFAM" id="SSF55729">
    <property type="entry name" value="Acyl-CoA N-acyltransferases (Nat)"/>
    <property type="match status" value="1"/>
</dbReference>
<dbReference type="EMBL" id="FRAE01000012">
    <property type="protein sequence ID" value="SHJ76104.1"/>
    <property type="molecule type" value="Genomic_DNA"/>
</dbReference>
<dbReference type="InterPro" id="IPR016181">
    <property type="entry name" value="Acyl_CoA_acyltransferase"/>
</dbReference>
<dbReference type="PROSITE" id="PS51186">
    <property type="entry name" value="GNAT"/>
    <property type="match status" value="1"/>
</dbReference>
<dbReference type="OrthoDB" id="9768284at2"/>
<accession>A0A1M6LY50</accession>